<dbReference type="GO" id="GO:0046872">
    <property type="term" value="F:metal ion binding"/>
    <property type="evidence" value="ECO:0007669"/>
    <property type="project" value="InterPro"/>
</dbReference>
<keyword evidence="1" id="KW-0732">Signal</keyword>
<dbReference type="InterPro" id="IPR004843">
    <property type="entry name" value="Calcineurin-like_PHP"/>
</dbReference>
<dbReference type="SUPFAM" id="SSF49363">
    <property type="entry name" value="Purple acid phosphatase, N-terminal domain"/>
    <property type="match status" value="1"/>
</dbReference>
<dbReference type="Gene3D" id="2.60.40.10">
    <property type="entry name" value="Immunoglobulins"/>
    <property type="match status" value="1"/>
</dbReference>
<dbReference type="InterPro" id="IPR008963">
    <property type="entry name" value="Purple_acid_Pase-like_N"/>
</dbReference>
<reference evidence="3 4" key="1">
    <citation type="submission" date="2019-07" db="EMBL/GenBank/DDBJ databases">
        <authorList>
            <person name="Kim J."/>
        </authorList>
    </citation>
    <scope>NUCLEOTIDE SEQUENCE [LARGE SCALE GENOMIC DNA]</scope>
    <source>
        <strain evidence="3 4">N4</strain>
    </source>
</reference>
<dbReference type="SUPFAM" id="SSF49265">
    <property type="entry name" value="Fibronectin type III"/>
    <property type="match status" value="1"/>
</dbReference>
<proteinExistence type="predicted"/>
<dbReference type="InterPro" id="IPR029052">
    <property type="entry name" value="Metallo-depent_PP-like"/>
</dbReference>
<dbReference type="PROSITE" id="PS50853">
    <property type="entry name" value="FN3"/>
    <property type="match status" value="1"/>
</dbReference>
<dbReference type="Pfam" id="PF16656">
    <property type="entry name" value="Pur_ac_phosph_N"/>
    <property type="match status" value="1"/>
</dbReference>
<dbReference type="InterPro" id="IPR015914">
    <property type="entry name" value="PAPs_N"/>
</dbReference>
<dbReference type="Pfam" id="PF00149">
    <property type="entry name" value="Metallophos"/>
    <property type="match status" value="1"/>
</dbReference>
<dbReference type="PANTHER" id="PTHR45867">
    <property type="entry name" value="PURPLE ACID PHOSPHATASE"/>
    <property type="match status" value="1"/>
</dbReference>
<feature type="domain" description="Fibronectin type-III" evidence="2">
    <location>
        <begin position="770"/>
        <end position="864"/>
    </location>
</feature>
<dbReference type="PANTHER" id="PTHR45867:SF3">
    <property type="entry name" value="ACID PHOSPHATASE TYPE 7"/>
    <property type="match status" value="1"/>
</dbReference>
<dbReference type="Gene3D" id="3.60.21.10">
    <property type="match status" value="1"/>
</dbReference>
<dbReference type="CDD" id="cd00063">
    <property type="entry name" value="FN3"/>
    <property type="match status" value="1"/>
</dbReference>
<dbReference type="Proteomes" id="UP000318102">
    <property type="component" value="Unassembled WGS sequence"/>
</dbReference>
<dbReference type="Pfam" id="PF00041">
    <property type="entry name" value="fn3"/>
    <property type="match status" value="1"/>
</dbReference>
<evidence type="ECO:0000313" key="4">
    <source>
        <dbReference type="Proteomes" id="UP000318102"/>
    </source>
</evidence>
<dbReference type="InterPro" id="IPR013783">
    <property type="entry name" value="Ig-like_fold"/>
</dbReference>
<evidence type="ECO:0000256" key="1">
    <source>
        <dbReference type="ARBA" id="ARBA00022729"/>
    </source>
</evidence>
<name>A0A559J4C6_9BACL</name>
<comment type="caution">
    <text evidence="3">The sequence shown here is derived from an EMBL/GenBank/DDBJ whole genome shotgun (WGS) entry which is preliminary data.</text>
</comment>
<dbReference type="SUPFAM" id="SSF56300">
    <property type="entry name" value="Metallo-dependent phosphatases"/>
    <property type="match status" value="1"/>
</dbReference>
<organism evidence="3 4">
    <name type="scientific">Paenibacillus agilis</name>
    <dbReference type="NCBI Taxonomy" id="3020863"/>
    <lineage>
        <taxon>Bacteria</taxon>
        <taxon>Bacillati</taxon>
        <taxon>Bacillota</taxon>
        <taxon>Bacilli</taxon>
        <taxon>Bacillales</taxon>
        <taxon>Paenibacillaceae</taxon>
        <taxon>Paenibacillus</taxon>
    </lineage>
</organism>
<dbReference type="InterPro" id="IPR036116">
    <property type="entry name" value="FN3_sf"/>
</dbReference>
<dbReference type="AlphaFoldDB" id="A0A559J4C6"/>
<evidence type="ECO:0000259" key="2">
    <source>
        <dbReference type="PROSITE" id="PS50853"/>
    </source>
</evidence>
<dbReference type="Gene3D" id="2.60.40.380">
    <property type="entry name" value="Purple acid phosphatase-like, N-terminal"/>
    <property type="match status" value="1"/>
</dbReference>
<dbReference type="InterPro" id="IPR003961">
    <property type="entry name" value="FN3_dom"/>
</dbReference>
<dbReference type="OrthoDB" id="9809781at2"/>
<dbReference type="EMBL" id="VNJK01000001">
    <property type="protein sequence ID" value="TVX94666.1"/>
    <property type="molecule type" value="Genomic_DNA"/>
</dbReference>
<dbReference type="InterPro" id="IPR032812">
    <property type="entry name" value="SbsA_Ig"/>
</dbReference>
<protein>
    <recommendedName>
        <fullName evidence="2">Fibronectin type-III domain-containing protein</fullName>
    </recommendedName>
</protein>
<sequence length="864" mass="95220">MRLHTVLFVLLVLILFPFHVIGAVNANEQPVETAVTPSSEVLAQWNFTSAGTQGIIPASAGVNQQSATIRAVGGPYFEALVSTDNSIKYQGWNNGANTKYWLATLSTKNYENITLSSQQTSTGTGPRDFKVQISVDNQSWTDVPNGVLTLITSNFNCTNCKLQDTPLNASNQDLLYIRWLVTSTKATNPSNATVGPYGSSLFKDVIVKGSRISGTNPGTPTIDEVLQPVNGAVNVAVGSPVTVKFNKPISIVQGYSATIKDSNNITLSNVSSEIINNHTLKINHPNFVSGQTYTVSVPKELIKGQDDLPLIRDVSWSFTVQNSTSPPVIPKLINMTFNGDPKTSLAFAWYTDVMTDTVVQVVQASAVQNGLFPEIGVTTYQGSSEKIGTYVIKGDRATQKRTYYYTHKAIANNLIPGTAYKFRVGNGSANSWSQIGSFTTDAVGNQPYHFIAGSDSQASSRSGFEPWADTFKKAKIQIGDPKFLINVGDLVDNGDLEEQWQWMLGLAQNELTTVPFVPVLGGHEVQDYPGDATTPNNNFYNHFNLPKQVVAGTDEGSVYSFEYGDALYLIFNSQYDGGLASDGTVRWVDQQYLDQVKWMKNVVAKSNKKWKFVAFHKAPYGAGDNSGKYEDERVQFYKKHLIPAFDEMGIDMVFEAHDHMYMRSFQMYNDQVVPASQITFDSEGNAINPKGTIYLMSNAFGNKFYTKYPGYNDYFAAKNLQPHKKMFTDVYVSDQVLTFTAYTAAIADEGSGNNGVKAYDQYGIRRTDVKPETVTNASVVRNGNKAVISWSPPAASTEPVRGFRLYEKNDKVSTHWSEYIPVVAGKTQYSFTVNNINSTMNYEFIIKAVGTRLNSDPVEVSTIN</sequence>
<accession>A0A559J4C6</accession>
<gene>
    <name evidence="3" type="ORF">FPZ44_09440</name>
</gene>
<evidence type="ECO:0000313" key="3">
    <source>
        <dbReference type="EMBL" id="TVX94666.1"/>
    </source>
</evidence>
<keyword evidence="4" id="KW-1185">Reference proteome</keyword>
<dbReference type="GO" id="GO:0003993">
    <property type="term" value="F:acid phosphatase activity"/>
    <property type="evidence" value="ECO:0007669"/>
    <property type="project" value="InterPro"/>
</dbReference>
<dbReference type="Pfam" id="PF13205">
    <property type="entry name" value="Big_5"/>
    <property type="match status" value="1"/>
</dbReference>